<dbReference type="STRING" id="880072.Desac_1852"/>
<reference evidence="2" key="2">
    <citation type="submission" date="2011-03" db="EMBL/GenBank/DDBJ databases">
        <title>The complete genome of Desulfobacca acetoxidans DSM 11109.</title>
        <authorList>
            <consortium name="US DOE Joint Genome Institute (JGI-PGF)"/>
            <person name="Lucas S."/>
            <person name="Copeland A."/>
            <person name="Lapidus A."/>
            <person name="Bruce D."/>
            <person name="Goodwin L."/>
            <person name="Pitluck S."/>
            <person name="Peters L."/>
            <person name="Kyrpides N."/>
            <person name="Mavromatis K."/>
            <person name="Ivanova N."/>
            <person name="Ovchinnikova G."/>
            <person name="Teshima H."/>
            <person name="Detter J.C."/>
            <person name="Han C."/>
            <person name="Land M."/>
            <person name="Hauser L."/>
            <person name="Markowitz V."/>
            <person name="Cheng J.-F."/>
            <person name="Hugenholtz P."/>
            <person name="Woyke T."/>
            <person name="Wu D."/>
            <person name="Spring S."/>
            <person name="Schueler E."/>
            <person name="Brambilla E."/>
            <person name="Klenk H.-P."/>
            <person name="Eisen J.A."/>
        </authorList>
    </citation>
    <scope>NUCLEOTIDE SEQUENCE [LARGE SCALE GENOMIC DNA]</scope>
    <source>
        <strain evidence="2">ATCC 700848 / DSM 11109 / ASRB2</strain>
    </source>
</reference>
<proteinExistence type="predicted"/>
<dbReference type="KEGG" id="dao:Desac_1852"/>
<sequence length="387" mass="44474">MWPMLASGAEVYLRSGYLYAPLLFDPEIEQEISTMTAAKTRELISGECLLSVDGGYFVKTICLPSLVENYPAVFPEEYEKLRQHQLQGLLPVRPDYRPPLDAKLEVMLFEILPHFLRKRREIRCQKADWGTVLDLLAARIPSRNINPTLVNRLRLTEASLRKWLNRLEGLVNHPCLPPEGLQRGIALQQWFQAALQAHILTEEVNRWHSTLKELQRLLALPQRLLAVLLTIAKRGALEVDGFGFTRLKDPREYLIYKRTGAYALKDYFGRLYLFPDCRVGVSTAGLIYPRVLGMYKHPLLRRYSSQQPICLTEYKAEGEFSAAAVIKALEEGINALFYGYNHRKRNGYNSLDKFALHHSMVDFDDLRIPKDHPSLVAGEVEVKNDFY</sequence>
<keyword evidence="2" id="KW-1185">Reference proteome</keyword>
<dbReference type="AlphaFoldDB" id="F2NJN5"/>
<accession>F2NJN5</accession>
<name>F2NJN5_DESAR</name>
<dbReference type="EMBL" id="CP002629">
    <property type="protein sequence ID" value="AEB09690.1"/>
    <property type="molecule type" value="Genomic_DNA"/>
</dbReference>
<evidence type="ECO:0000313" key="2">
    <source>
        <dbReference type="Proteomes" id="UP000000483"/>
    </source>
</evidence>
<protein>
    <submittedName>
        <fullName evidence="1">Uncharacterized protein</fullName>
    </submittedName>
</protein>
<organism evidence="1 2">
    <name type="scientific">Desulfobacca acetoxidans (strain ATCC 700848 / DSM 11109 / ASRB2)</name>
    <dbReference type="NCBI Taxonomy" id="880072"/>
    <lineage>
        <taxon>Bacteria</taxon>
        <taxon>Pseudomonadati</taxon>
        <taxon>Thermodesulfobacteriota</taxon>
        <taxon>Desulfobaccia</taxon>
        <taxon>Desulfobaccales</taxon>
        <taxon>Desulfobaccaceae</taxon>
        <taxon>Desulfobacca</taxon>
    </lineage>
</organism>
<dbReference type="Proteomes" id="UP000000483">
    <property type="component" value="Chromosome"/>
</dbReference>
<evidence type="ECO:0000313" key="1">
    <source>
        <dbReference type="EMBL" id="AEB09690.1"/>
    </source>
</evidence>
<reference evidence="1 2" key="1">
    <citation type="journal article" date="2011" name="Stand. Genomic Sci.">
        <title>Complete genome sequence of the acetate-degrading sulfate reducer Desulfobacca acetoxidans type strain (ASRB2).</title>
        <authorList>
            <person name="Goker M."/>
            <person name="Teshima H."/>
            <person name="Lapidus A."/>
            <person name="Nolan M."/>
            <person name="Lucas S."/>
            <person name="Hammon N."/>
            <person name="Deshpande S."/>
            <person name="Cheng J.F."/>
            <person name="Tapia R."/>
            <person name="Han C."/>
            <person name="Goodwin L."/>
            <person name="Pitluck S."/>
            <person name="Huntemann M."/>
            <person name="Liolios K."/>
            <person name="Ivanova N."/>
            <person name="Pagani I."/>
            <person name="Mavromatis K."/>
            <person name="Ovchinikova G."/>
            <person name="Pati A."/>
            <person name="Chen A."/>
            <person name="Palaniappan K."/>
            <person name="Land M."/>
            <person name="Hauser L."/>
            <person name="Brambilla E.M."/>
            <person name="Rohde M."/>
            <person name="Spring S."/>
            <person name="Detter J.C."/>
            <person name="Woyke T."/>
            <person name="Bristow J."/>
            <person name="Eisen J.A."/>
            <person name="Markowitz V."/>
            <person name="Hugenholtz P."/>
            <person name="Kyrpides N.C."/>
            <person name="Klenk H.P."/>
        </authorList>
    </citation>
    <scope>NUCLEOTIDE SEQUENCE [LARGE SCALE GENOMIC DNA]</scope>
    <source>
        <strain evidence="2">ATCC 700848 / DSM 11109 / ASRB2</strain>
    </source>
</reference>
<gene>
    <name evidence="1" type="ordered locus">Desac_1852</name>
</gene>
<dbReference type="HOGENOM" id="CLU_713146_0_0_7"/>
<dbReference type="OrthoDB" id="9844113at2"/>
<dbReference type="RefSeq" id="WP_013706799.1">
    <property type="nucleotide sequence ID" value="NC_015388.1"/>
</dbReference>